<dbReference type="EMBL" id="AMQN01002739">
    <property type="status" value="NOT_ANNOTATED_CDS"/>
    <property type="molecule type" value="Genomic_DNA"/>
</dbReference>
<evidence type="ECO:0000313" key="5">
    <source>
        <dbReference type="Proteomes" id="UP000014760"/>
    </source>
</evidence>
<reference evidence="4" key="3">
    <citation type="submission" date="2015-06" db="UniProtKB">
        <authorList>
            <consortium name="EnsemblMetazoa"/>
        </authorList>
    </citation>
    <scope>IDENTIFICATION</scope>
</reference>
<protein>
    <recommendedName>
        <fullName evidence="6">Tetraspanin</fullName>
    </recommendedName>
</protein>
<feature type="transmembrane region" description="Helical" evidence="2">
    <location>
        <begin position="70"/>
        <end position="94"/>
    </location>
</feature>
<proteinExistence type="predicted"/>
<evidence type="ECO:0000256" key="2">
    <source>
        <dbReference type="SAM" id="Phobius"/>
    </source>
</evidence>
<gene>
    <name evidence="3" type="ORF">CAPTEDRAFT_220513</name>
</gene>
<dbReference type="AlphaFoldDB" id="R7TGS5"/>
<feature type="transmembrane region" description="Helical" evidence="2">
    <location>
        <begin position="157"/>
        <end position="177"/>
    </location>
</feature>
<dbReference type="EMBL" id="KB309928">
    <property type="protein sequence ID" value="ELT93003.1"/>
    <property type="molecule type" value="Genomic_DNA"/>
</dbReference>
<name>R7TGS5_CAPTE</name>
<feature type="compositionally biased region" description="Polar residues" evidence="1">
    <location>
        <begin position="277"/>
        <end position="294"/>
    </location>
</feature>
<accession>R7TGS5</accession>
<evidence type="ECO:0000313" key="4">
    <source>
        <dbReference type="EnsemblMetazoa" id="CapteP220513"/>
    </source>
</evidence>
<keyword evidence="2" id="KW-0812">Transmembrane</keyword>
<keyword evidence="2" id="KW-0472">Membrane</keyword>
<evidence type="ECO:0000313" key="3">
    <source>
        <dbReference type="EMBL" id="ELT93003.1"/>
    </source>
</evidence>
<evidence type="ECO:0008006" key="6">
    <source>
        <dbReference type="Google" id="ProtNLM"/>
    </source>
</evidence>
<keyword evidence="5" id="KW-1185">Reference proteome</keyword>
<feature type="transmembrane region" description="Helical" evidence="2">
    <location>
        <begin position="100"/>
        <end position="124"/>
    </location>
</feature>
<dbReference type="HOGENOM" id="CLU_947452_0_0_1"/>
<dbReference type="EnsemblMetazoa" id="CapteT220513">
    <property type="protein sequence ID" value="CapteP220513"/>
    <property type="gene ID" value="CapteG220513"/>
</dbReference>
<keyword evidence="2" id="KW-1133">Transmembrane helix</keyword>
<organism evidence="3">
    <name type="scientific">Capitella teleta</name>
    <name type="common">Polychaete worm</name>
    <dbReference type="NCBI Taxonomy" id="283909"/>
    <lineage>
        <taxon>Eukaryota</taxon>
        <taxon>Metazoa</taxon>
        <taxon>Spiralia</taxon>
        <taxon>Lophotrochozoa</taxon>
        <taxon>Annelida</taxon>
        <taxon>Polychaeta</taxon>
        <taxon>Sedentaria</taxon>
        <taxon>Scolecida</taxon>
        <taxon>Capitellidae</taxon>
        <taxon>Capitella</taxon>
    </lineage>
</organism>
<reference evidence="5" key="1">
    <citation type="submission" date="2012-12" db="EMBL/GenBank/DDBJ databases">
        <authorList>
            <person name="Hellsten U."/>
            <person name="Grimwood J."/>
            <person name="Chapman J.A."/>
            <person name="Shapiro H."/>
            <person name="Aerts A."/>
            <person name="Otillar R.P."/>
            <person name="Terry A.Y."/>
            <person name="Boore J.L."/>
            <person name="Simakov O."/>
            <person name="Marletaz F."/>
            <person name="Cho S.-J."/>
            <person name="Edsinger-Gonzales E."/>
            <person name="Havlak P."/>
            <person name="Kuo D.-H."/>
            <person name="Larsson T."/>
            <person name="Lv J."/>
            <person name="Arendt D."/>
            <person name="Savage R."/>
            <person name="Osoegawa K."/>
            <person name="de Jong P."/>
            <person name="Lindberg D.R."/>
            <person name="Seaver E.C."/>
            <person name="Weisblat D.A."/>
            <person name="Putnam N.H."/>
            <person name="Grigoriev I.V."/>
            <person name="Rokhsar D.S."/>
        </authorList>
    </citation>
    <scope>NUCLEOTIDE SEQUENCE</scope>
    <source>
        <strain evidence="5">I ESC-2004</strain>
    </source>
</reference>
<evidence type="ECO:0000256" key="1">
    <source>
        <dbReference type="SAM" id="MobiDB-lite"/>
    </source>
</evidence>
<reference evidence="3 5" key="2">
    <citation type="journal article" date="2013" name="Nature">
        <title>Insights into bilaterian evolution from three spiralian genomes.</title>
        <authorList>
            <person name="Simakov O."/>
            <person name="Marletaz F."/>
            <person name="Cho S.J."/>
            <person name="Edsinger-Gonzales E."/>
            <person name="Havlak P."/>
            <person name="Hellsten U."/>
            <person name="Kuo D.H."/>
            <person name="Larsson T."/>
            <person name="Lv J."/>
            <person name="Arendt D."/>
            <person name="Savage R."/>
            <person name="Osoegawa K."/>
            <person name="de Jong P."/>
            <person name="Grimwood J."/>
            <person name="Chapman J.A."/>
            <person name="Shapiro H."/>
            <person name="Aerts A."/>
            <person name="Otillar R.P."/>
            <person name="Terry A.Y."/>
            <person name="Boore J.L."/>
            <person name="Grigoriev I.V."/>
            <person name="Lindberg D.R."/>
            <person name="Seaver E.C."/>
            <person name="Weisblat D.A."/>
            <person name="Putnam N.H."/>
            <person name="Rokhsar D.S."/>
        </authorList>
    </citation>
    <scope>NUCLEOTIDE SEQUENCE</scope>
    <source>
        <strain evidence="3 5">I ESC-2004</strain>
    </source>
</reference>
<sequence>MHESMPNDSRRETRFLKWPKTVHQGCIVVFSIITMVLGAVTVGLISAVLQDPERWMPKSIYGKYPRLESMLIALGGVSGALIVASLYGCCGVYFGGGFFVVSYLILTVFTIAAQFGIVTLILCLSDEAETWAYSQANCPICRYDFQRAFNLVEASTTLIIISSVIQVLMLYCIWKVLREELYHDSIEITSPSWSPSPKSTGAPLIRTFIQRKSSLPGTPGADTPRLSLYPMSSFSSPEEPLPEVEEIEVHNNNNVGERVQCDCAKCHPDGTAEPSEYSKQFAATQTKIRSLLTP</sequence>
<dbReference type="Proteomes" id="UP000014760">
    <property type="component" value="Unassembled WGS sequence"/>
</dbReference>
<feature type="transmembrane region" description="Helical" evidence="2">
    <location>
        <begin position="27"/>
        <end position="49"/>
    </location>
</feature>
<feature type="region of interest" description="Disordered" evidence="1">
    <location>
        <begin position="270"/>
        <end position="294"/>
    </location>
</feature>